<evidence type="ECO:0008006" key="4">
    <source>
        <dbReference type="Google" id="ProtNLM"/>
    </source>
</evidence>
<dbReference type="Proteomes" id="UP000816034">
    <property type="component" value="Unassembled WGS sequence"/>
</dbReference>
<dbReference type="PANTHER" id="PTHR47824:SF3">
    <property type="entry name" value="UBIQUITIN-LIKE DOMAIN-CONTAINING PROTEIN"/>
    <property type="match status" value="1"/>
</dbReference>
<reference evidence="2 3" key="1">
    <citation type="journal article" date="2018" name="BMC Genomics">
        <title>The genome of Naegleria lovaniensis, the basis for a comparative approach to unravel pathogenicity factors of the human pathogenic amoeba N. fowleri.</title>
        <authorList>
            <person name="Liechti N."/>
            <person name="Schurch N."/>
            <person name="Bruggmann R."/>
            <person name="Wittwer M."/>
        </authorList>
    </citation>
    <scope>NUCLEOTIDE SEQUENCE [LARGE SCALE GENOMIC DNA]</scope>
    <source>
        <strain evidence="2 3">ATCC 30569</strain>
    </source>
</reference>
<evidence type="ECO:0000256" key="1">
    <source>
        <dbReference type="SAM" id="MobiDB-lite"/>
    </source>
</evidence>
<name>A0AA88GMQ9_NAELO</name>
<comment type="caution">
    <text evidence="2">The sequence shown here is derived from an EMBL/GenBank/DDBJ whole genome shotgun (WGS) entry which is preliminary data.</text>
</comment>
<accession>A0AA88GMQ9</accession>
<dbReference type="GeneID" id="68095807"/>
<dbReference type="EMBL" id="PYSW02000018">
    <property type="protein sequence ID" value="KAG2385537.1"/>
    <property type="molecule type" value="Genomic_DNA"/>
</dbReference>
<feature type="compositionally biased region" description="Polar residues" evidence="1">
    <location>
        <begin position="50"/>
        <end position="76"/>
    </location>
</feature>
<organism evidence="2 3">
    <name type="scientific">Naegleria lovaniensis</name>
    <name type="common">Amoeba</name>
    <dbReference type="NCBI Taxonomy" id="51637"/>
    <lineage>
        <taxon>Eukaryota</taxon>
        <taxon>Discoba</taxon>
        <taxon>Heterolobosea</taxon>
        <taxon>Tetramitia</taxon>
        <taxon>Eutetramitia</taxon>
        <taxon>Vahlkampfiidae</taxon>
        <taxon>Naegleria</taxon>
    </lineage>
</organism>
<dbReference type="AlphaFoldDB" id="A0AA88GMQ9"/>
<feature type="region of interest" description="Disordered" evidence="1">
    <location>
        <begin position="27"/>
        <end position="104"/>
    </location>
</feature>
<proteinExistence type="predicted"/>
<protein>
    <recommendedName>
        <fullName evidence="4">VWFA domain-containing protein</fullName>
    </recommendedName>
</protein>
<dbReference type="PANTHER" id="PTHR47824">
    <property type="entry name" value="UBIQUITIN-LIKE DOMAIN-CONTAINING PROTEIN"/>
    <property type="match status" value="1"/>
</dbReference>
<dbReference type="SUPFAM" id="SSF53300">
    <property type="entry name" value="vWA-like"/>
    <property type="match status" value="1"/>
</dbReference>
<dbReference type="Gene3D" id="3.40.50.410">
    <property type="entry name" value="von Willebrand factor, type A domain"/>
    <property type="match status" value="1"/>
</dbReference>
<gene>
    <name evidence="2" type="ORF">C9374_003352</name>
</gene>
<keyword evidence="3" id="KW-1185">Reference proteome</keyword>
<evidence type="ECO:0000313" key="2">
    <source>
        <dbReference type="EMBL" id="KAG2385537.1"/>
    </source>
</evidence>
<dbReference type="RefSeq" id="XP_044549530.1">
    <property type="nucleotide sequence ID" value="XM_044692871.1"/>
</dbReference>
<feature type="compositionally biased region" description="Low complexity" evidence="1">
    <location>
        <begin position="27"/>
        <end position="46"/>
    </location>
</feature>
<evidence type="ECO:0000313" key="3">
    <source>
        <dbReference type="Proteomes" id="UP000816034"/>
    </source>
</evidence>
<sequence>MTKRNIKLPSYLSDYIVGNFDLRKNYSPPKSSSSSSVPKSTNSTPKRSTRGASIKQTSKVSASQSTQKRTKQSNTVKKQKKEQLKNSIRNAAKPSSSSSAVKTVNPYNDFSNPKFKVFTSTTEARNKLIEKTPGNKILKGSDDATKWALSSIPSSCIYKGFTITDILNACYYVPGNNHKLDTATSDRVPSVQICFSFDTTISMTSYINNMKFKLQTICQQLMNDIRGLEIALIAHGDYESCRDAGSYVMYKLDFTTDIEQIISFIQSLDKTNGHDYAEMYEGIIKEAQSLSWVSVDNSYTIRSLVVIGDAFPHKKDDCFKIDWKEEAQNLFDNYHVKIHAVKCGEKQKPGHEFYELVAQETGGTCYKLDNFEKTIEMFCGLIYREATEHNMMDPTMQAHIAGAASGEITVVKPTMRMEDEHHASSSTAPQIHDSSSFTDGYIVTDDDILKIHNAIHDTDQDHVCINNMSFQIQMNDSSCRYIRVDGVVYIEQNKEKKTKYAKMALEGKKITWICHSGNWGLIIDDKIEKR</sequence>
<dbReference type="InterPro" id="IPR036465">
    <property type="entry name" value="vWFA_dom_sf"/>
</dbReference>